<dbReference type="VEuPathDB" id="AmoebaDB:DICPUDRAFT_50070"/>
<accession>F0ZWN8</accession>
<keyword evidence="2" id="KW-1185">Reference proteome</keyword>
<dbReference type="eggNOG" id="KOG3487">
    <property type="taxonomic scope" value="Eukaryota"/>
</dbReference>
<dbReference type="RefSeq" id="XP_003291830.1">
    <property type="nucleotide sequence ID" value="XM_003291782.1"/>
</dbReference>
<reference evidence="2" key="1">
    <citation type="journal article" date="2011" name="Genome Biol.">
        <title>Comparative genomics of the social amoebae Dictyostelium discoideum and Dictyostelium purpureum.</title>
        <authorList>
            <consortium name="US DOE Joint Genome Institute (JGI-PGF)"/>
            <person name="Sucgang R."/>
            <person name="Kuo A."/>
            <person name="Tian X."/>
            <person name="Salerno W."/>
            <person name="Parikh A."/>
            <person name="Feasley C.L."/>
            <person name="Dalin E."/>
            <person name="Tu H."/>
            <person name="Huang E."/>
            <person name="Barry K."/>
            <person name="Lindquist E."/>
            <person name="Shapiro H."/>
            <person name="Bruce D."/>
            <person name="Schmutz J."/>
            <person name="Salamov A."/>
            <person name="Fey P."/>
            <person name="Gaudet P."/>
            <person name="Anjard C."/>
            <person name="Babu M.M."/>
            <person name="Basu S."/>
            <person name="Bushmanova Y."/>
            <person name="van der Wel H."/>
            <person name="Katoh-Kurasawa M."/>
            <person name="Dinh C."/>
            <person name="Coutinho P.M."/>
            <person name="Saito T."/>
            <person name="Elias M."/>
            <person name="Schaap P."/>
            <person name="Kay R.R."/>
            <person name="Henrissat B."/>
            <person name="Eichinger L."/>
            <person name="Rivero F."/>
            <person name="Putnam N.H."/>
            <person name="West C.M."/>
            <person name="Loomis W.F."/>
            <person name="Chisholm R.L."/>
            <person name="Shaulsky G."/>
            <person name="Strassmann J.E."/>
            <person name="Queller D.C."/>
            <person name="Kuspa A."/>
            <person name="Grigoriev I.V."/>
        </authorList>
    </citation>
    <scope>NUCLEOTIDE SEQUENCE [LARGE SCALE GENOMIC DNA]</scope>
    <source>
        <strain evidence="2">QSDP1</strain>
    </source>
</reference>
<dbReference type="InterPro" id="IPR006722">
    <property type="entry name" value="Sedlin"/>
</dbReference>
<dbReference type="OMA" id="RYMNQFI"/>
<protein>
    <recommendedName>
        <fullName evidence="3">Trafficking protein particle complex subunit 2</fullName>
    </recommendedName>
</protein>
<dbReference type="GO" id="GO:0005737">
    <property type="term" value="C:cytoplasm"/>
    <property type="evidence" value="ECO:0000318"/>
    <property type="project" value="GO_Central"/>
</dbReference>
<dbReference type="Pfam" id="PF04628">
    <property type="entry name" value="Sedlin_N"/>
    <property type="match status" value="1"/>
</dbReference>
<proteinExistence type="predicted"/>
<dbReference type="FunCoup" id="F0ZWN8">
    <property type="interactions" value="355"/>
</dbReference>
<dbReference type="CDD" id="cd14825">
    <property type="entry name" value="TRAPPC2_sedlin"/>
    <property type="match status" value="1"/>
</dbReference>
<dbReference type="SUPFAM" id="SSF64356">
    <property type="entry name" value="SNARE-like"/>
    <property type="match status" value="1"/>
</dbReference>
<sequence>MSIYTFLIIGKNDNPLYEIEFPVNTQKKETYAHQYIAHGSLDIVEEYVWKTNNMYLKIIDKFNKNHISSFVTAGHIKFMLLHEKKDEDAIKNFFVDVHDLYLKILLNPFYEYNKPITSTAFDARVRKIGTKYFS</sequence>
<evidence type="ECO:0000313" key="1">
    <source>
        <dbReference type="EMBL" id="EGC31632.1"/>
    </source>
</evidence>
<dbReference type="InParanoid" id="F0ZWN8"/>
<dbReference type="EMBL" id="GL871240">
    <property type="protein sequence ID" value="EGC31632.1"/>
    <property type="molecule type" value="Genomic_DNA"/>
</dbReference>
<name>F0ZWN8_DICPU</name>
<dbReference type="InterPro" id="IPR011012">
    <property type="entry name" value="Longin-like_dom_sf"/>
</dbReference>
<dbReference type="Gene3D" id="3.30.450.70">
    <property type="match status" value="1"/>
</dbReference>
<dbReference type="GO" id="GO:0030008">
    <property type="term" value="C:TRAPP complex"/>
    <property type="evidence" value="ECO:0000318"/>
    <property type="project" value="GO_Central"/>
</dbReference>
<dbReference type="Proteomes" id="UP000001064">
    <property type="component" value="Unassembled WGS sequence"/>
</dbReference>
<dbReference type="GO" id="GO:0006888">
    <property type="term" value="P:endoplasmic reticulum to Golgi vesicle-mediated transport"/>
    <property type="evidence" value="ECO:0000318"/>
    <property type="project" value="GO_Central"/>
</dbReference>
<organism evidence="1 2">
    <name type="scientific">Dictyostelium purpureum</name>
    <name type="common">Slime mold</name>
    <dbReference type="NCBI Taxonomy" id="5786"/>
    <lineage>
        <taxon>Eukaryota</taxon>
        <taxon>Amoebozoa</taxon>
        <taxon>Evosea</taxon>
        <taxon>Eumycetozoa</taxon>
        <taxon>Dictyostelia</taxon>
        <taxon>Dictyosteliales</taxon>
        <taxon>Dictyosteliaceae</taxon>
        <taxon>Dictyostelium</taxon>
    </lineage>
</organism>
<gene>
    <name evidence="1" type="ORF">DICPUDRAFT_50070</name>
</gene>
<evidence type="ECO:0000313" key="2">
    <source>
        <dbReference type="Proteomes" id="UP000001064"/>
    </source>
</evidence>
<dbReference type="KEGG" id="dpp:DICPUDRAFT_50070"/>
<dbReference type="STRING" id="5786.F0ZWN8"/>
<dbReference type="GeneID" id="10505585"/>
<dbReference type="PANTHER" id="PTHR12403">
    <property type="entry name" value="TRAFFICKING PROTEIN PARTICLE COMPLEX SUBUNIT 2"/>
    <property type="match status" value="1"/>
</dbReference>
<dbReference type="AlphaFoldDB" id="F0ZWN8"/>
<evidence type="ECO:0008006" key="3">
    <source>
        <dbReference type="Google" id="ProtNLM"/>
    </source>
</evidence>
<dbReference type="GO" id="GO:0005634">
    <property type="term" value="C:nucleus"/>
    <property type="evidence" value="ECO:0000318"/>
    <property type="project" value="GO_Central"/>
</dbReference>
<dbReference type="OrthoDB" id="10252102at2759"/>